<evidence type="ECO:0000313" key="2">
    <source>
        <dbReference type="Proteomes" id="UP000799536"/>
    </source>
</evidence>
<accession>A0A9P4JDH9</accession>
<dbReference type="EMBL" id="ML994422">
    <property type="protein sequence ID" value="KAF2196304.1"/>
    <property type="molecule type" value="Genomic_DNA"/>
</dbReference>
<dbReference type="AlphaFoldDB" id="A0A9P4JDH9"/>
<keyword evidence="2" id="KW-1185">Reference proteome</keyword>
<organism evidence="1 2">
    <name type="scientific">Delitschia confertaspora ATCC 74209</name>
    <dbReference type="NCBI Taxonomy" id="1513339"/>
    <lineage>
        <taxon>Eukaryota</taxon>
        <taxon>Fungi</taxon>
        <taxon>Dikarya</taxon>
        <taxon>Ascomycota</taxon>
        <taxon>Pezizomycotina</taxon>
        <taxon>Dothideomycetes</taxon>
        <taxon>Pleosporomycetidae</taxon>
        <taxon>Pleosporales</taxon>
        <taxon>Delitschiaceae</taxon>
        <taxon>Delitschia</taxon>
    </lineage>
</organism>
<dbReference type="OrthoDB" id="5199481at2759"/>
<sequence>NQYLTLAPSSTRYTLAATASSAARFFTTQYTPTGTYALHNSDDSRQVALQGTTSVLLNLIDATNPNSTNIPGGSLMEWATFTTEGNSLGVKDGSTLANRTWVVVGSGTGTGGVALYDGVSNTTQSIVPITISLVKA</sequence>
<feature type="non-terminal residue" evidence="1">
    <location>
        <position position="1"/>
    </location>
</feature>
<comment type="caution">
    <text evidence="1">The sequence shown here is derived from an EMBL/GenBank/DDBJ whole genome shotgun (WGS) entry which is preliminary data.</text>
</comment>
<dbReference type="Proteomes" id="UP000799536">
    <property type="component" value="Unassembled WGS sequence"/>
</dbReference>
<gene>
    <name evidence="1" type="ORF">GQ43DRAFT_383622</name>
</gene>
<reference evidence="1" key="1">
    <citation type="journal article" date="2020" name="Stud. Mycol.">
        <title>101 Dothideomycetes genomes: a test case for predicting lifestyles and emergence of pathogens.</title>
        <authorList>
            <person name="Haridas S."/>
            <person name="Albert R."/>
            <person name="Binder M."/>
            <person name="Bloem J."/>
            <person name="Labutti K."/>
            <person name="Salamov A."/>
            <person name="Andreopoulos B."/>
            <person name="Baker S."/>
            <person name="Barry K."/>
            <person name="Bills G."/>
            <person name="Bluhm B."/>
            <person name="Cannon C."/>
            <person name="Castanera R."/>
            <person name="Culley D."/>
            <person name="Daum C."/>
            <person name="Ezra D."/>
            <person name="Gonzalez J."/>
            <person name="Henrissat B."/>
            <person name="Kuo A."/>
            <person name="Liang C."/>
            <person name="Lipzen A."/>
            <person name="Lutzoni F."/>
            <person name="Magnuson J."/>
            <person name="Mondo S."/>
            <person name="Nolan M."/>
            <person name="Ohm R."/>
            <person name="Pangilinan J."/>
            <person name="Park H.-J."/>
            <person name="Ramirez L."/>
            <person name="Alfaro M."/>
            <person name="Sun H."/>
            <person name="Tritt A."/>
            <person name="Yoshinaga Y."/>
            <person name="Zwiers L.-H."/>
            <person name="Turgeon B."/>
            <person name="Goodwin S."/>
            <person name="Spatafora J."/>
            <person name="Crous P."/>
            <person name="Grigoriev I."/>
        </authorList>
    </citation>
    <scope>NUCLEOTIDE SEQUENCE</scope>
    <source>
        <strain evidence="1">ATCC 74209</strain>
    </source>
</reference>
<name>A0A9P4JDH9_9PLEO</name>
<evidence type="ECO:0000313" key="1">
    <source>
        <dbReference type="EMBL" id="KAF2196304.1"/>
    </source>
</evidence>
<protein>
    <submittedName>
        <fullName evidence="1">Uncharacterized protein</fullName>
    </submittedName>
</protein>
<proteinExistence type="predicted"/>